<keyword evidence="4" id="KW-0328">Glycosyltransferase</keyword>
<reference evidence="12 13" key="1">
    <citation type="journal article" date="2013" name="ISME J.">
        <title>Metabolic model for the filamentous 'Candidatus Microthrix parvicella' based on genomic and metagenomic analyses.</title>
        <authorList>
            <person name="Jon McIlroy S."/>
            <person name="Kristiansen R."/>
            <person name="Albertsen M."/>
            <person name="Michael Karst S."/>
            <person name="Rossetti S."/>
            <person name="Lund Nielsen J."/>
            <person name="Tandoi V."/>
            <person name="James Seviour R."/>
            <person name="Nielsen P.H."/>
        </authorList>
    </citation>
    <scope>NUCLEOTIDE SEQUENCE [LARGE SCALE GENOMIC DNA]</scope>
    <source>
        <strain evidence="12 13">RN1</strain>
    </source>
</reference>
<evidence type="ECO:0000256" key="10">
    <source>
        <dbReference type="ARBA" id="ARBA00048997"/>
    </source>
</evidence>
<evidence type="ECO:0000256" key="2">
    <source>
        <dbReference type="ARBA" id="ARBA00001946"/>
    </source>
</evidence>
<comment type="caution">
    <text evidence="12">The sequence shown here is derived from an EMBL/GenBank/DDBJ whole genome shotgun (WGS) entry which is preliminary data.</text>
</comment>
<evidence type="ECO:0000256" key="5">
    <source>
        <dbReference type="ARBA" id="ARBA00022679"/>
    </source>
</evidence>
<comment type="cofactor">
    <cofactor evidence="1">
        <name>Mn(2+)</name>
        <dbReference type="ChEBI" id="CHEBI:29035"/>
    </cofactor>
</comment>
<keyword evidence="13" id="KW-1185">Reference proteome</keyword>
<dbReference type="OrthoDB" id="5011697at2"/>
<evidence type="ECO:0000256" key="3">
    <source>
        <dbReference type="ARBA" id="ARBA00006739"/>
    </source>
</evidence>
<dbReference type="Pfam" id="PF00535">
    <property type="entry name" value="Glycos_transf_2"/>
    <property type="match status" value="1"/>
</dbReference>
<protein>
    <recommendedName>
        <fullName evidence="8">Glucosyl-3-phosphoglycerate synthase</fullName>
        <ecNumber evidence="7">2.4.1.266</ecNumber>
    </recommendedName>
</protein>
<evidence type="ECO:0000259" key="11">
    <source>
        <dbReference type="Pfam" id="PF00535"/>
    </source>
</evidence>
<sequence>MTPSPITPPTLPPPSVPAVAPPLDGPLRSVCHRDYDVARLAAHRTDRVTVALPARNEENTVGDIVNALHHDLVIGGLVDELIVMDDHSTDATAREARTAGATVVTSSDLLADFGAGHGKGEVLWKSLCAGSGDVIVWCDADITDFSSHFITGLLGPLLSDNDVQFTKGHYHRPGEDGTGGGRVTELVARPLLSMFFPHLAQVAQPLSGEFAGRRTVLERLSFVRGYGVDVGLLIDVAAMVGLGAIAQVDLEVRVHRNRPLSQLGPQAAAVAAAILRRVDPSLITESMTLERPDIPPVDVDLGELPPMVNVDEYVRRHRL</sequence>
<dbReference type="EMBL" id="CANL01000007">
    <property type="protein sequence ID" value="CCM62979.1"/>
    <property type="molecule type" value="Genomic_DNA"/>
</dbReference>
<dbReference type="NCBIfam" id="NF010496">
    <property type="entry name" value="PRK13915.1"/>
    <property type="match status" value="1"/>
</dbReference>
<keyword evidence="5 12" id="KW-0808">Transferase</keyword>
<dbReference type="InterPro" id="IPR050256">
    <property type="entry name" value="Glycosyltransferase_2"/>
</dbReference>
<dbReference type="GO" id="GO:0016757">
    <property type="term" value="F:glycosyltransferase activity"/>
    <property type="evidence" value="ECO:0007669"/>
    <property type="project" value="UniProtKB-KW"/>
</dbReference>
<evidence type="ECO:0000256" key="4">
    <source>
        <dbReference type="ARBA" id="ARBA00022676"/>
    </source>
</evidence>
<accession>R4YX93</accession>
<organism evidence="12 13">
    <name type="scientific">Candidatus Neomicrothrix parvicella RN1</name>
    <dbReference type="NCBI Taxonomy" id="1229780"/>
    <lineage>
        <taxon>Bacteria</taxon>
        <taxon>Bacillati</taxon>
        <taxon>Actinomycetota</taxon>
        <taxon>Acidimicrobiia</taxon>
        <taxon>Acidimicrobiales</taxon>
        <taxon>Microthrixaceae</taxon>
        <taxon>Candidatus Neomicrothrix</taxon>
    </lineage>
</organism>
<proteinExistence type="inferred from homology"/>
<dbReference type="Proteomes" id="UP000018291">
    <property type="component" value="Unassembled WGS sequence"/>
</dbReference>
<evidence type="ECO:0000256" key="1">
    <source>
        <dbReference type="ARBA" id="ARBA00001936"/>
    </source>
</evidence>
<dbReference type="InterPro" id="IPR001173">
    <property type="entry name" value="Glyco_trans_2-like"/>
</dbReference>
<evidence type="ECO:0000256" key="8">
    <source>
        <dbReference type="ARBA" id="ARBA00040894"/>
    </source>
</evidence>
<dbReference type="EC" id="2.4.1.266" evidence="7"/>
<name>R4YX93_9ACTN</name>
<feature type="domain" description="Glycosyltransferase 2-like" evidence="11">
    <location>
        <begin position="49"/>
        <end position="177"/>
    </location>
</feature>
<dbReference type="STRING" id="1229780.BN381_150092"/>
<evidence type="ECO:0000313" key="12">
    <source>
        <dbReference type="EMBL" id="CCM62979.1"/>
    </source>
</evidence>
<dbReference type="HOGENOM" id="CLU_053119_0_0_11"/>
<dbReference type="SUPFAM" id="SSF53448">
    <property type="entry name" value="Nucleotide-diphospho-sugar transferases"/>
    <property type="match status" value="1"/>
</dbReference>
<dbReference type="Gene3D" id="3.90.550.10">
    <property type="entry name" value="Spore Coat Polysaccharide Biosynthesis Protein SpsA, Chain A"/>
    <property type="match status" value="1"/>
</dbReference>
<evidence type="ECO:0000313" key="13">
    <source>
        <dbReference type="Proteomes" id="UP000018291"/>
    </source>
</evidence>
<evidence type="ECO:0000256" key="7">
    <source>
        <dbReference type="ARBA" id="ARBA00039022"/>
    </source>
</evidence>
<dbReference type="PANTHER" id="PTHR48090">
    <property type="entry name" value="UNDECAPRENYL-PHOSPHATE 4-DEOXY-4-FORMAMIDO-L-ARABINOSE TRANSFERASE-RELATED"/>
    <property type="match status" value="1"/>
</dbReference>
<gene>
    <name evidence="12" type="ORF">BN381_150092</name>
</gene>
<comment type="similarity">
    <text evidence="3">Belongs to the glycosyltransferase 2 family.</text>
</comment>
<comment type="cofactor">
    <cofactor evidence="2">
        <name>Mg(2+)</name>
        <dbReference type="ChEBI" id="CHEBI:18420"/>
    </cofactor>
</comment>
<keyword evidence="6" id="KW-0460">Magnesium</keyword>
<comment type="catalytic activity">
    <reaction evidence="9">
        <text>(2R)-3-phosphoglycerate + UDP-alpha-D-glucose = (2R)-2-O-(alpha-D-glucopyranosyl)-3-phospho-glycerate + UDP + H(+)</text>
        <dbReference type="Rhea" id="RHEA:31319"/>
        <dbReference type="ChEBI" id="CHEBI:15378"/>
        <dbReference type="ChEBI" id="CHEBI:58223"/>
        <dbReference type="ChEBI" id="CHEBI:58272"/>
        <dbReference type="ChEBI" id="CHEBI:58885"/>
        <dbReference type="ChEBI" id="CHEBI:62600"/>
        <dbReference type="EC" id="2.4.1.266"/>
    </reaction>
    <physiologicalReaction direction="left-to-right" evidence="9">
        <dbReference type="Rhea" id="RHEA:31320"/>
    </physiologicalReaction>
</comment>
<evidence type="ECO:0000256" key="6">
    <source>
        <dbReference type="ARBA" id="ARBA00022842"/>
    </source>
</evidence>
<evidence type="ECO:0000256" key="9">
    <source>
        <dbReference type="ARBA" id="ARBA00048689"/>
    </source>
</evidence>
<dbReference type="AlphaFoldDB" id="R4YX93"/>
<comment type="catalytic activity">
    <reaction evidence="10">
        <text>an NDP-alpha-D-glucose + (2R)-3-phosphoglycerate = (2R)-2-O-(alpha-D-glucopyranosyl)-3-phospho-glycerate + a ribonucleoside 5'-diphosphate + H(+)</text>
        <dbReference type="Rhea" id="RHEA:47244"/>
        <dbReference type="ChEBI" id="CHEBI:15378"/>
        <dbReference type="ChEBI" id="CHEBI:57930"/>
        <dbReference type="ChEBI" id="CHEBI:58272"/>
        <dbReference type="ChEBI" id="CHEBI:62600"/>
        <dbReference type="ChEBI" id="CHEBI:76533"/>
        <dbReference type="EC" id="2.4.1.266"/>
    </reaction>
    <physiologicalReaction direction="left-to-right" evidence="10">
        <dbReference type="Rhea" id="RHEA:47245"/>
    </physiologicalReaction>
</comment>
<dbReference type="RefSeq" id="WP_012224937.1">
    <property type="nucleotide sequence ID" value="NZ_HG422565.1"/>
</dbReference>
<dbReference type="InterPro" id="IPR029044">
    <property type="entry name" value="Nucleotide-diphossugar_trans"/>
</dbReference>
<dbReference type="eggNOG" id="COG1215">
    <property type="taxonomic scope" value="Bacteria"/>
</dbReference>
<dbReference type="PANTHER" id="PTHR48090:SF10">
    <property type="entry name" value="GLUCOSYL-3-PHOSPHOGLYCERATE SYNTHASE"/>
    <property type="match status" value="1"/>
</dbReference>